<dbReference type="Proteomes" id="UP000075714">
    <property type="component" value="Unassembled WGS sequence"/>
</dbReference>
<name>A0A150GB89_GONPE</name>
<dbReference type="EMBL" id="LSYV01000039">
    <property type="protein sequence ID" value="KXZ47094.1"/>
    <property type="molecule type" value="Genomic_DNA"/>
</dbReference>
<feature type="region of interest" description="Disordered" evidence="1">
    <location>
        <begin position="114"/>
        <end position="173"/>
    </location>
</feature>
<proteinExistence type="predicted"/>
<accession>A0A150GB89</accession>
<sequence>MHHTGLLTAPATASLMRLDPRNPHPAARLAVTRTRSKLVLRIFAEPYWRKRGGGDSVNMTCSPGADFASCGSALPFMPSGWGSRASAVAILYDMPGYTLPKTLSGGVTPAGDYNAVPSGASPSPSPIPPSPSPRKAPKSPPSPPKPPRSPPGPPKPRSPPSPPKPPKKRMSRL</sequence>
<protein>
    <submittedName>
        <fullName evidence="2">Uncharacterized protein</fullName>
    </submittedName>
</protein>
<dbReference type="AlphaFoldDB" id="A0A150GB89"/>
<evidence type="ECO:0000313" key="3">
    <source>
        <dbReference type="Proteomes" id="UP000075714"/>
    </source>
</evidence>
<keyword evidence="3" id="KW-1185">Reference proteome</keyword>
<evidence type="ECO:0000256" key="1">
    <source>
        <dbReference type="SAM" id="MobiDB-lite"/>
    </source>
</evidence>
<gene>
    <name evidence="2" type="ORF">GPECTOR_38g331</name>
</gene>
<dbReference type="STRING" id="33097.A0A150GB89"/>
<feature type="compositionally biased region" description="Pro residues" evidence="1">
    <location>
        <begin position="123"/>
        <end position="164"/>
    </location>
</feature>
<reference evidence="3" key="1">
    <citation type="journal article" date="2016" name="Nat. Commun.">
        <title>The Gonium pectorale genome demonstrates co-option of cell cycle regulation during the evolution of multicellularity.</title>
        <authorList>
            <person name="Hanschen E.R."/>
            <person name="Marriage T.N."/>
            <person name="Ferris P.J."/>
            <person name="Hamaji T."/>
            <person name="Toyoda A."/>
            <person name="Fujiyama A."/>
            <person name="Neme R."/>
            <person name="Noguchi H."/>
            <person name="Minakuchi Y."/>
            <person name="Suzuki M."/>
            <person name="Kawai-Toyooka H."/>
            <person name="Smith D.R."/>
            <person name="Sparks H."/>
            <person name="Anderson J."/>
            <person name="Bakaric R."/>
            <person name="Luria V."/>
            <person name="Karger A."/>
            <person name="Kirschner M.W."/>
            <person name="Durand P.M."/>
            <person name="Michod R.E."/>
            <person name="Nozaki H."/>
            <person name="Olson B.J."/>
        </authorList>
    </citation>
    <scope>NUCLEOTIDE SEQUENCE [LARGE SCALE GENOMIC DNA]</scope>
    <source>
        <strain evidence="3">NIES-2863</strain>
    </source>
</reference>
<dbReference type="OrthoDB" id="545621at2759"/>
<evidence type="ECO:0000313" key="2">
    <source>
        <dbReference type="EMBL" id="KXZ47094.1"/>
    </source>
</evidence>
<organism evidence="2 3">
    <name type="scientific">Gonium pectorale</name>
    <name type="common">Green alga</name>
    <dbReference type="NCBI Taxonomy" id="33097"/>
    <lineage>
        <taxon>Eukaryota</taxon>
        <taxon>Viridiplantae</taxon>
        <taxon>Chlorophyta</taxon>
        <taxon>core chlorophytes</taxon>
        <taxon>Chlorophyceae</taxon>
        <taxon>CS clade</taxon>
        <taxon>Chlamydomonadales</taxon>
        <taxon>Volvocaceae</taxon>
        <taxon>Gonium</taxon>
    </lineage>
</organism>
<comment type="caution">
    <text evidence="2">The sequence shown here is derived from an EMBL/GenBank/DDBJ whole genome shotgun (WGS) entry which is preliminary data.</text>
</comment>